<evidence type="ECO:0000256" key="1">
    <source>
        <dbReference type="ARBA" id="ARBA00023125"/>
    </source>
</evidence>
<keyword evidence="1 2" id="KW-0238">DNA-binding</keyword>
<evidence type="ECO:0000256" key="2">
    <source>
        <dbReference type="PROSITE-ProRule" id="PRU00335"/>
    </source>
</evidence>
<protein>
    <submittedName>
        <fullName evidence="4">AcrR family transcriptional regulator</fullName>
    </submittedName>
</protein>
<dbReference type="Proteomes" id="UP000773462">
    <property type="component" value="Unassembled WGS sequence"/>
</dbReference>
<proteinExistence type="predicted"/>
<dbReference type="InterPro" id="IPR001647">
    <property type="entry name" value="HTH_TetR"/>
</dbReference>
<gene>
    <name evidence="4" type="ORF">J2Z70_000530</name>
</gene>
<dbReference type="Gene3D" id="1.10.357.10">
    <property type="entry name" value="Tetracycline Repressor, domain 2"/>
    <property type="match status" value="1"/>
</dbReference>
<organism evidence="4 5">
    <name type="scientific">Paenibacillus silagei</name>
    <dbReference type="NCBI Taxonomy" id="1670801"/>
    <lineage>
        <taxon>Bacteria</taxon>
        <taxon>Bacillati</taxon>
        <taxon>Bacillota</taxon>
        <taxon>Bacilli</taxon>
        <taxon>Bacillales</taxon>
        <taxon>Paenibacillaceae</taxon>
        <taxon>Paenibacillus</taxon>
    </lineage>
</organism>
<dbReference type="EMBL" id="JAGGLV010000001">
    <property type="protein sequence ID" value="MBP2110391.1"/>
    <property type="molecule type" value="Genomic_DNA"/>
</dbReference>
<dbReference type="Pfam" id="PF00440">
    <property type="entry name" value="TetR_N"/>
    <property type="match status" value="1"/>
</dbReference>
<sequence length="196" mass="22522">MMESKSLSTSDKLLTAAIDLFAEKGYKSVTTQEIAAAAGLSEKTLFRQFGTKLNLLERAFDRFHYTEDMARLFNESIIWDLHTDLLLVSRTYHEIMNRNRKMNMIFIKEGDQLPGLKEYSRTAPEQLMRNLTDYFKAMTERGKLIPGNPRVQAVQFMVMNYGAFLNNLDDEGNFTSVSLEEFITASVQTFTRAFTP</sequence>
<evidence type="ECO:0000313" key="5">
    <source>
        <dbReference type="Proteomes" id="UP000773462"/>
    </source>
</evidence>
<dbReference type="Pfam" id="PF14246">
    <property type="entry name" value="TetR_C_7"/>
    <property type="match status" value="1"/>
</dbReference>
<comment type="caution">
    <text evidence="4">The sequence shown here is derived from an EMBL/GenBank/DDBJ whole genome shotgun (WGS) entry which is preliminary data.</text>
</comment>
<evidence type="ECO:0000259" key="3">
    <source>
        <dbReference type="PROSITE" id="PS50977"/>
    </source>
</evidence>
<evidence type="ECO:0000313" key="4">
    <source>
        <dbReference type="EMBL" id="MBP2110391.1"/>
    </source>
</evidence>
<reference evidence="4 5" key="1">
    <citation type="submission" date="2021-03" db="EMBL/GenBank/DDBJ databases">
        <title>Genomic Encyclopedia of Type Strains, Phase IV (KMG-IV): sequencing the most valuable type-strain genomes for metagenomic binning, comparative biology and taxonomic classification.</title>
        <authorList>
            <person name="Goeker M."/>
        </authorList>
    </citation>
    <scope>NUCLEOTIDE SEQUENCE [LARGE SCALE GENOMIC DNA]</scope>
    <source>
        <strain evidence="4 5">DSM 101953</strain>
    </source>
</reference>
<dbReference type="InterPro" id="IPR009057">
    <property type="entry name" value="Homeodomain-like_sf"/>
</dbReference>
<dbReference type="InterPro" id="IPR050109">
    <property type="entry name" value="HTH-type_TetR-like_transc_reg"/>
</dbReference>
<feature type="domain" description="HTH tetR-type" evidence="3">
    <location>
        <begin position="7"/>
        <end position="67"/>
    </location>
</feature>
<name>A0ABS4NLM4_9BACL</name>
<dbReference type="PANTHER" id="PTHR30055">
    <property type="entry name" value="HTH-TYPE TRANSCRIPTIONAL REGULATOR RUTR"/>
    <property type="match status" value="1"/>
</dbReference>
<accession>A0ABS4NLM4</accession>
<keyword evidence="5" id="KW-1185">Reference proteome</keyword>
<dbReference type="PROSITE" id="PS50977">
    <property type="entry name" value="HTH_TETR_2"/>
    <property type="match status" value="1"/>
</dbReference>
<dbReference type="InterPro" id="IPR039536">
    <property type="entry name" value="TetR_C_Proteobacteria"/>
</dbReference>
<dbReference type="RefSeq" id="WP_209868966.1">
    <property type="nucleotide sequence ID" value="NZ_JAGGLV010000001.1"/>
</dbReference>
<dbReference type="SUPFAM" id="SSF46689">
    <property type="entry name" value="Homeodomain-like"/>
    <property type="match status" value="1"/>
</dbReference>
<feature type="DNA-binding region" description="H-T-H motif" evidence="2">
    <location>
        <begin position="30"/>
        <end position="49"/>
    </location>
</feature>
<dbReference type="PRINTS" id="PR00455">
    <property type="entry name" value="HTHTETR"/>
</dbReference>
<dbReference type="PANTHER" id="PTHR30055:SF226">
    <property type="entry name" value="HTH-TYPE TRANSCRIPTIONAL REGULATOR PKSA"/>
    <property type="match status" value="1"/>
</dbReference>